<dbReference type="Proteomes" id="UP001523262">
    <property type="component" value="Unassembled WGS sequence"/>
</dbReference>
<reference evidence="2 3" key="1">
    <citation type="submission" date="2022-06" db="EMBL/GenBank/DDBJ databases">
        <authorList>
            <person name="Jeon C.O."/>
        </authorList>
    </citation>
    <scope>NUCLEOTIDE SEQUENCE [LARGE SCALE GENOMIC DNA]</scope>
    <source>
        <strain evidence="2 3">KCTC 13943</strain>
    </source>
</reference>
<keyword evidence="1" id="KW-0472">Membrane</keyword>
<dbReference type="PANTHER" id="PTHR38442">
    <property type="entry name" value="INNER MEMBRANE PROTEIN-RELATED"/>
    <property type="match status" value="1"/>
</dbReference>
<dbReference type="Pfam" id="PF04286">
    <property type="entry name" value="DUF445"/>
    <property type="match status" value="1"/>
</dbReference>
<name>A0ABT0WE19_9BACI</name>
<keyword evidence="1" id="KW-1133">Transmembrane helix</keyword>
<evidence type="ECO:0000313" key="3">
    <source>
        <dbReference type="Proteomes" id="UP001523262"/>
    </source>
</evidence>
<dbReference type="EMBL" id="JAMQCR010000001">
    <property type="protein sequence ID" value="MCM2533785.1"/>
    <property type="molecule type" value="Genomic_DNA"/>
</dbReference>
<accession>A0ABT0WE19</accession>
<comment type="caution">
    <text evidence="2">The sequence shown here is derived from an EMBL/GenBank/DDBJ whole genome shotgun (WGS) entry which is preliminary data.</text>
</comment>
<gene>
    <name evidence="2" type="ORF">NDK43_17055</name>
</gene>
<evidence type="ECO:0000256" key="1">
    <source>
        <dbReference type="SAM" id="Phobius"/>
    </source>
</evidence>
<keyword evidence="3" id="KW-1185">Reference proteome</keyword>
<evidence type="ECO:0000313" key="2">
    <source>
        <dbReference type="EMBL" id="MCM2533785.1"/>
    </source>
</evidence>
<dbReference type="InterPro" id="IPR007383">
    <property type="entry name" value="DUF445"/>
</dbReference>
<protein>
    <submittedName>
        <fullName evidence="2">DUF445 domain-containing protein</fullName>
    </submittedName>
</protein>
<proteinExistence type="predicted"/>
<feature type="transmembrane region" description="Helical" evidence="1">
    <location>
        <begin position="395"/>
        <end position="414"/>
    </location>
</feature>
<sequence>MLKRKKKSQHLATISLAVMGIGFVATIPLQHSFWVTILQGGFEAGLVGGLADWFAVTALFRHPLGLPIPHTALLPKNRHRIITTIISLVENDWLTKDSIREKIASFRFTDKLFAKVDKELYSQSLRVNLIKLIQKLIHSLDSEKLAPLIEKELKTKINELDLKKYLAVIIDQITKRKYDEIALDYILKEIDEWSQKESTKFRLGSMAVDAIENIKADGFMQFALKSFSNLVNEDKLGSMIQNLIQKGVNSYQDPVNQNRHTLLMYVQTKLQNIKNDESLLNELDNWKSQLVSEWEPGDKISEFLNQLQQKASIFVEEPVFFDNFISPLLQNALDDLKADAGKVEGIEIWIKKQISNFVERNHSKIGKLVEENLEKLDNKTLINMIETNVGKDLQWIRVNGAVCGFLIGLILIGLKSFFKNYI</sequence>
<dbReference type="PANTHER" id="PTHR38442:SF1">
    <property type="entry name" value="INNER MEMBRANE PROTEIN"/>
    <property type="match status" value="1"/>
</dbReference>
<keyword evidence="1" id="KW-0812">Transmembrane</keyword>
<organism evidence="2 3">
    <name type="scientific">Neobacillus pocheonensis</name>
    <dbReference type="NCBI Taxonomy" id="363869"/>
    <lineage>
        <taxon>Bacteria</taxon>
        <taxon>Bacillati</taxon>
        <taxon>Bacillota</taxon>
        <taxon>Bacilli</taxon>
        <taxon>Bacillales</taxon>
        <taxon>Bacillaceae</taxon>
        <taxon>Neobacillus</taxon>
    </lineage>
</organism>